<accession>A0A9D4DWL8</accession>
<dbReference type="AlphaFoldDB" id="A0A9D4DWL8"/>
<evidence type="ECO:0000256" key="2">
    <source>
        <dbReference type="ARBA" id="ARBA00022692"/>
    </source>
</evidence>
<sequence>MFPVLFFTGFLLWTLDEYVLHRWLFHRKPPTNSKFLITLHFLFHGQHHKVRPRFFKDSILK</sequence>
<proteinExistence type="predicted"/>
<comment type="subcellular location">
    <subcellularLocation>
        <location evidence="1">Endoplasmic reticulum membrane</location>
        <topology evidence="1">Multi-pass membrane protein</topology>
    </subcellularLocation>
</comment>
<keyword evidence="3" id="KW-0256">Endoplasmic reticulum</keyword>
<evidence type="ECO:0000256" key="6">
    <source>
        <dbReference type="ARBA" id="ARBA00023098"/>
    </source>
</evidence>
<evidence type="ECO:0000313" key="9">
    <source>
        <dbReference type="Proteomes" id="UP000828390"/>
    </source>
</evidence>
<evidence type="ECO:0008006" key="10">
    <source>
        <dbReference type="Google" id="ProtNLM"/>
    </source>
</evidence>
<keyword evidence="9" id="KW-1185">Reference proteome</keyword>
<evidence type="ECO:0000256" key="1">
    <source>
        <dbReference type="ARBA" id="ARBA00004477"/>
    </source>
</evidence>
<evidence type="ECO:0000313" key="8">
    <source>
        <dbReference type="EMBL" id="KAH3768818.1"/>
    </source>
</evidence>
<keyword evidence="2" id="KW-0812">Transmembrane</keyword>
<dbReference type="GO" id="GO:0006631">
    <property type="term" value="P:fatty acid metabolic process"/>
    <property type="evidence" value="ECO:0007669"/>
    <property type="project" value="TreeGrafter"/>
</dbReference>
<evidence type="ECO:0000256" key="5">
    <source>
        <dbReference type="ARBA" id="ARBA00023002"/>
    </source>
</evidence>
<reference evidence="8" key="1">
    <citation type="journal article" date="2019" name="bioRxiv">
        <title>The Genome of the Zebra Mussel, Dreissena polymorpha: A Resource for Invasive Species Research.</title>
        <authorList>
            <person name="McCartney M.A."/>
            <person name="Auch B."/>
            <person name="Kono T."/>
            <person name="Mallez S."/>
            <person name="Zhang Y."/>
            <person name="Obille A."/>
            <person name="Becker A."/>
            <person name="Abrahante J.E."/>
            <person name="Garbe J."/>
            <person name="Badalamenti J.P."/>
            <person name="Herman A."/>
            <person name="Mangelson H."/>
            <person name="Liachko I."/>
            <person name="Sullivan S."/>
            <person name="Sone E.D."/>
            <person name="Koren S."/>
            <person name="Silverstein K.A.T."/>
            <person name="Beckman K.B."/>
            <person name="Gohl D.M."/>
        </authorList>
    </citation>
    <scope>NUCLEOTIDE SEQUENCE</scope>
    <source>
        <strain evidence="8">Duluth1</strain>
        <tissue evidence="8">Whole animal</tissue>
    </source>
</reference>
<gene>
    <name evidence="8" type="ORF">DPMN_170034</name>
</gene>
<comment type="caution">
    <text evidence="8">The sequence shown here is derived from an EMBL/GenBank/DDBJ whole genome shotgun (WGS) entry which is preliminary data.</text>
</comment>
<reference evidence="8" key="2">
    <citation type="submission" date="2020-11" db="EMBL/GenBank/DDBJ databases">
        <authorList>
            <person name="McCartney M.A."/>
            <person name="Auch B."/>
            <person name="Kono T."/>
            <person name="Mallez S."/>
            <person name="Becker A."/>
            <person name="Gohl D.M."/>
            <person name="Silverstein K.A.T."/>
            <person name="Koren S."/>
            <person name="Bechman K.B."/>
            <person name="Herman A."/>
            <person name="Abrahante J.E."/>
            <person name="Garbe J."/>
        </authorList>
    </citation>
    <scope>NUCLEOTIDE SEQUENCE</scope>
    <source>
        <strain evidence="8">Duluth1</strain>
        <tissue evidence="8">Whole animal</tissue>
    </source>
</reference>
<protein>
    <recommendedName>
        <fullName evidence="10">Fatty acid hydroxylase domain-containing protein</fullName>
    </recommendedName>
</protein>
<dbReference type="Proteomes" id="UP000828390">
    <property type="component" value="Unassembled WGS sequence"/>
</dbReference>
<dbReference type="PANTHER" id="PTHR12863">
    <property type="entry name" value="FATTY ACID HYDROXYLASE"/>
    <property type="match status" value="1"/>
</dbReference>
<dbReference type="PANTHER" id="PTHR12863:SF1">
    <property type="entry name" value="FATTY ACID 2-HYDROXYLASE"/>
    <property type="match status" value="1"/>
</dbReference>
<evidence type="ECO:0000256" key="4">
    <source>
        <dbReference type="ARBA" id="ARBA00022989"/>
    </source>
</evidence>
<organism evidence="8 9">
    <name type="scientific">Dreissena polymorpha</name>
    <name type="common">Zebra mussel</name>
    <name type="synonym">Mytilus polymorpha</name>
    <dbReference type="NCBI Taxonomy" id="45954"/>
    <lineage>
        <taxon>Eukaryota</taxon>
        <taxon>Metazoa</taxon>
        <taxon>Spiralia</taxon>
        <taxon>Lophotrochozoa</taxon>
        <taxon>Mollusca</taxon>
        <taxon>Bivalvia</taxon>
        <taxon>Autobranchia</taxon>
        <taxon>Heteroconchia</taxon>
        <taxon>Euheterodonta</taxon>
        <taxon>Imparidentia</taxon>
        <taxon>Neoheterodontei</taxon>
        <taxon>Myida</taxon>
        <taxon>Dreissenoidea</taxon>
        <taxon>Dreissenidae</taxon>
        <taxon>Dreissena</taxon>
    </lineage>
</organism>
<keyword evidence="6" id="KW-0443">Lipid metabolism</keyword>
<dbReference type="GO" id="GO:0080132">
    <property type="term" value="F:fatty acid 2-hydroxylase activity"/>
    <property type="evidence" value="ECO:0007669"/>
    <property type="project" value="InterPro"/>
</dbReference>
<evidence type="ECO:0000256" key="3">
    <source>
        <dbReference type="ARBA" id="ARBA00022824"/>
    </source>
</evidence>
<keyword evidence="5" id="KW-0560">Oxidoreductase</keyword>
<dbReference type="InterPro" id="IPR014430">
    <property type="entry name" value="Scs7"/>
</dbReference>
<keyword evidence="4" id="KW-1133">Transmembrane helix</keyword>
<dbReference type="EMBL" id="JAIWYP010000009">
    <property type="protein sequence ID" value="KAH3768818.1"/>
    <property type="molecule type" value="Genomic_DNA"/>
</dbReference>
<evidence type="ECO:0000256" key="7">
    <source>
        <dbReference type="ARBA" id="ARBA00023136"/>
    </source>
</evidence>
<name>A0A9D4DWL8_DREPO</name>
<dbReference type="GO" id="GO:0005789">
    <property type="term" value="C:endoplasmic reticulum membrane"/>
    <property type="evidence" value="ECO:0007669"/>
    <property type="project" value="UniProtKB-SubCell"/>
</dbReference>
<keyword evidence="7" id="KW-0472">Membrane</keyword>